<dbReference type="InterPro" id="IPR043714">
    <property type="entry name" value="DUF5655"/>
</dbReference>
<keyword evidence="3" id="KW-1185">Reference proteome</keyword>
<organism evidence="2 3">
    <name type="scientific">Mucilaginibacter jinjuensis</name>
    <dbReference type="NCBI Taxonomy" id="1176721"/>
    <lineage>
        <taxon>Bacteria</taxon>
        <taxon>Pseudomonadati</taxon>
        <taxon>Bacteroidota</taxon>
        <taxon>Sphingobacteriia</taxon>
        <taxon>Sphingobacteriales</taxon>
        <taxon>Sphingobacteriaceae</taxon>
        <taxon>Mucilaginibacter</taxon>
    </lineage>
</organism>
<sequence>MTWICPKCDRELHKPEQRHYCERVSLDSLFHGRSPELILLFDKILAEVADWDGVLVGTTPNCIVFTHRLTFLVIRPMKKELDIKFYSKTQHAERPVIKSTAWGKKFENHIRLSLLDDLRPALFTYLRASYELLA</sequence>
<dbReference type="Pfam" id="PF18899">
    <property type="entry name" value="DUF5655"/>
    <property type="match status" value="1"/>
</dbReference>
<evidence type="ECO:0000313" key="3">
    <source>
        <dbReference type="Proteomes" id="UP001216139"/>
    </source>
</evidence>
<dbReference type="EMBL" id="CP117167">
    <property type="protein sequence ID" value="WCT10435.1"/>
    <property type="molecule type" value="Genomic_DNA"/>
</dbReference>
<evidence type="ECO:0000313" key="2">
    <source>
        <dbReference type="EMBL" id="WCT10435.1"/>
    </source>
</evidence>
<reference evidence="2 3" key="1">
    <citation type="submission" date="2023-02" db="EMBL/GenBank/DDBJ databases">
        <title>Genome sequence of Mucilaginibacter jinjuensis strain KACC 16571.</title>
        <authorList>
            <person name="Kim S."/>
            <person name="Heo J."/>
            <person name="Kwon S.-W."/>
        </authorList>
    </citation>
    <scope>NUCLEOTIDE SEQUENCE [LARGE SCALE GENOMIC DNA]</scope>
    <source>
        <strain evidence="2 3">KACC 16571</strain>
    </source>
</reference>
<dbReference type="RefSeq" id="WP_273628623.1">
    <property type="nucleotide sequence ID" value="NZ_CP117167.1"/>
</dbReference>
<accession>A0ABY7T2N3</accession>
<name>A0ABY7T2N3_9SPHI</name>
<proteinExistence type="predicted"/>
<evidence type="ECO:0000259" key="1">
    <source>
        <dbReference type="Pfam" id="PF18899"/>
    </source>
</evidence>
<dbReference type="Proteomes" id="UP001216139">
    <property type="component" value="Chromosome"/>
</dbReference>
<protein>
    <submittedName>
        <fullName evidence="2">DUF5655 domain-containing protein</fullName>
    </submittedName>
</protein>
<gene>
    <name evidence="2" type="ORF">PQO05_16995</name>
</gene>
<feature type="domain" description="DUF5655" evidence="1">
    <location>
        <begin position="27"/>
        <end position="132"/>
    </location>
</feature>